<dbReference type="STRING" id="765912.Thimo_0138"/>
<accession>L0GQK3</accession>
<feature type="domain" description="Metalloprotease TldD/E C-terminal" evidence="1">
    <location>
        <begin position="216"/>
        <end position="435"/>
    </location>
</feature>
<protein>
    <submittedName>
        <fullName evidence="2">Putative Zn-dependent protease-like protein</fullName>
    </submittedName>
</protein>
<keyword evidence="2" id="KW-0645">Protease</keyword>
<proteinExistence type="predicted"/>
<organism evidence="2 3">
    <name type="scientific">Thioflavicoccus mobilis 8321</name>
    <dbReference type="NCBI Taxonomy" id="765912"/>
    <lineage>
        <taxon>Bacteria</taxon>
        <taxon>Pseudomonadati</taxon>
        <taxon>Pseudomonadota</taxon>
        <taxon>Gammaproteobacteria</taxon>
        <taxon>Chromatiales</taxon>
        <taxon>Chromatiaceae</taxon>
        <taxon>Thioflavicoccus</taxon>
    </lineage>
</organism>
<dbReference type="eggNOG" id="COG0312">
    <property type="taxonomic scope" value="Bacteria"/>
</dbReference>
<dbReference type="AlphaFoldDB" id="L0GQK3"/>
<keyword evidence="2" id="KW-0378">Hydrolase</keyword>
<dbReference type="OrthoDB" id="9763230at2"/>
<evidence type="ECO:0000313" key="3">
    <source>
        <dbReference type="Proteomes" id="UP000010816"/>
    </source>
</evidence>
<dbReference type="KEGG" id="tmb:Thimo_0138"/>
<dbReference type="InterPro" id="IPR045569">
    <property type="entry name" value="Metalloprtase-TldD/E_C"/>
</dbReference>
<dbReference type="RefSeq" id="WP_015279163.1">
    <property type="nucleotide sequence ID" value="NC_019940.1"/>
</dbReference>
<dbReference type="PANTHER" id="PTHR43666:SF1">
    <property type="entry name" value="CONSERVED PROTEIN"/>
    <property type="match status" value="1"/>
</dbReference>
<reference evidence="2 3" key="1">
    <citation type="submission" date="2011-09" db="EMBL/GenBank/DDBJ databases">
        <title>Complete sequence of chromosome of Thioflavicoccus mobilis 8321.</title>
        <authorList>
            <consortium name="US DOE Joint Genome Institute"/>
            <person name="Lucas S."/>
            <person name="Han J."/>
            <person name="Lapidus A."/>
            <person name="Cheng J.-F."/>
            <person name="Goodwin L."/>
            <person name="Pitluck S."/>
            <person name="Peters L."/>
            <person name="Ovchinnikova G."/>
            <person name="Lu M."/>
            <person name="Detter J.C."/>
            <person name="Han C."/>
            <person name="Tapia R."/>
            <person name="Land M."/>
            <person name="Hauser L."/>
            <person name="Kyrpides N."/>
            <person name="Ivanova N."/>
            <person name="Pagani I."/>
            <person name="Vogl K."/>
            <person name="Liu Z."/>
            <person name="Imhoff J."/>
            <person name="Thiel V."/>
            <person name="Frigaard N.-U."/>
            <person name="Bryant D."/>
            <person name="Woyke T."/>
        </authorList>
    </citation>
    <scope>NUCLEOTIDE SEQUENCE [LARGE SCALE GENOMIC DNA]</scope>
    <source>
        <strain evidence="2 3">8321</strain>
    </source>
</reference>
<dbReference type="Proteomes" id="UP000010816">
    <property type="component" value="Chromosome"/>
</dbReference>
<evidence type="ECO:0000313" key="2">
    <source>
        <dbReference type="EMBL" id="AGA89013.1"/>
    </source>
</evidence>
<dbReference type="GO" id="GO:0008237">
    <property type="term" value="F:metallopeptidase activity"/>
    <property type="evidence" value="ECO:0007669"/>
    <property type="project" value="InterPro"/>
</dbReference>
<dbReference type="Pfam" id="PF19289">
    <property type="entry name" value="PmbA_TldD_3rd"/>
    <property type="match status" value="1"/>
</dbReference>
<dbReference type="PANTHER" id="PTHR43666">
    <property type="entry name" value="TLDD PROTEIN"/>
    <property type="match status" value="1"/>
</dbReference>
<name>L0GQK3_9GAMM</name>
<sequence length="439" mass="46972">MTPEAFFALAADLCAGLRGGEVLFCLLDGEDSDFVRLNGGRIRQAGSVHRRTLGLTLSDAGHQVEGDVELGGGPDTDRALAGTLLARLRERLAHVPVDPYLHFSREASAGIREVGEDLPPAEAVVAALLDEAAGLDLVGISASGTIHEGLASSLGHRHWHSATSFHLDWSAYLQGDKAVKASWGGLRWAPERLAEQVAAVRERLAVMARAPRTLKPGRYRAYLAPAAVQELMDMLAWGGFDLKSHRTAQTPLLRLVRGERQLSPAVSLVEEHGRGLEPGFTAEGFLLPGAVPLIEAGRFAECLVDARDGCEYGVPVNAAGGAPESLALGAGEIPDAVVCERLGDGLYIGNLWYCNWSDRNDCRITGMTRFASFWVERGEIVAPLSVMRFDDSLYHLLGERLEGLTQGRELLLSADTYGGRSTASALLPGILVGGLELAL</sequence>
<gene>
    <name evidence="2" type="ORF">Thimo_0138</name>
</gene>
<dbReference type="InterPro" id="IPR036059">
    <property type="entry name" value="TldD/PmbA_sf"/>
</dbReference>
<dbReference type="SUPFAM" id="SSF111283">
    <property type="entry name" value="Putative modulator of DNA gyrase, PmbA/TldD"/>
    <property type="match status" value="1"/>
</dbReference>
<dbReference type="GO" id="GO:0006508">
    <property type="term" value="P:proteolysis"/>
    <property type="evidence" value="ECO:0007669"/>
    <property type="project" value="UniProtKB-KW"/>
</dbReference>
<dbReference type="EMBL" id="CP003051">
    <property type="protein sequence ID" value="AGA89013.1"/>
    <property type="molecule type" value="Genomic_DNA"/>
</dbReference>
<dbReference type="PATRIC" id="fig|765912.4.peg.140"/>
<evidence type="ECO:0000259" key="1">
    <source>
        <dbReference type="Pfam" id="PF19289"/>
    </source>
</evidence>
<keyword evidence="3" id="KW-1185">Reference proteome</keyword>
<dbReference type="HOGENOM" id="CLU_050371_0_0_6"/>